<name>A0A3B0UXH4_9ZZZZ</name>
<proteinExistence type="predicted"/>
<accession>A0A3B0UXH4</accession>
<protein>
    <submittedName>
        <fullName evidence="1">Uncharacterized protein</fullName>
    </submittedName>
</protein>
<organism evidence="1">
    <name type="scientific">hydrothermal vent metagenome</name>
    <dbReference type="NCBI Taxonomy" id="652676"/>
    <lineage>
        <taxon>unclassified sequences</taxon>
        <taxon>metagenomes</taxon>
        <taxon>ecological metagenomes</taxon>
    </lineage>
</organism>
<sequence>AGFSIEAQFRSDGKEENLSLYTILTPTPPMLQS</sequence>
<dbReference type="AlphaFoldDB" id="A0A3B0UXH4"/>
<dbReference type="EMBL" id="UOEU01000396">
    <property type="protein sequence ID" value="VAW32833.1"/>
    <property type="molecule type" value="Genomic_DNA"/>
</dbReference>
<reference evidence="1" key="1">
    <citation type="submission" date="2018-06" db="EMBL/GenBank/DDBJ databases">
        <authorList>
            <person name="Zhirakovskaya E."/>
        </authorList>
    </citation>
    <scope>NUCLEOTIDE SEQUENCE</scope>
</reference>
<evidence type="ECO:0000313" key="1">
    <source>
        <dbReference type="EMBL" id="VAW32833.1"/>
    </source>
</evidence>
<feature type="non-terminal residue" evidence="1">
    <location>
        <position position="1"/>
    </location>
</feature>
<gene>
    <name evidence="1" type="ORF">MNBD_CHLOROFLEXI01-1317</name>
</gene>